<protein>
    <submittedName>
        <fullName evidence="2">Uncharacterized protein</fullName>
    </submittedName>
</protein>
<dbReference type="HOGENOM" id="CLU_066276_0_0_1"/>
<dbReference type="AlphaFoldDB" id="A0A0C3NJN3"/>
<evidence type="ECO:0000313" key="3">
    <source>
        <dbReference type="Proteomes" id="UP000054217"/>
    </source>
</evidence>
<name>A0A0C3NJN3_PISTI</name>
<feature type="compositionally biased region" description="Polar residues" evidence="1">
    <location>
        <begin position="260"/>
        <end position="274"/>
    </location>
</feature>
<dbReference type="EMBL" id="KN832059">
    <property type="protein sequence ID" value="KIN95850.1"/>
    <property type="molecule type" value="Genomic_DNA"/>
</dbReference>
<gene>
    <name evidence="2" type="ORF">M404DRAFT_33817</name>
</gene>
<reference evidence="2 3" key="1">
    <citation type="submission" date="2014-04" db="EMBL/GenBank/DDBJ databases">
        <authorList>
            <consortium name="DOE Joint Genome Institute"/>
            <person name="Kuo A."/>
            <person name="Kohler A."/>
            <person name="Costa M.D."/>
            <person name="Nagy L.G."/>
            <person name="Floudas D."/>
            <person name="Copeland A."/>
            <person name="Barry K.W."/>
            <person name="Cichocki N."/>
            <person name="Veneault-Fourrey C."/>
            <person name="LaButti K."/>
            <person name="Lindquist E.A."/>
            <person name="Lipzen A."/>
            <person name="Lundell T."/>
            <person name="Morin E."/>
            <person name="Murat C."/>
            <person name="Sun H."/>
            <person name="Tunlid A."/>
            <person name="Henrissat B."/>
            <person name="Grigoriev I.V."/>
            <person name="Hibbett D.S."/>
            <person name="Martin F."/>
            <person name="Nordberg H.P."/>
            <person name="Cantor M.N."/>
            <person name="Hua S.X."/>
        </authorList>
    </citation>
    <scope>NUCLEOTIDE SEQUENCE [LARGE SCALE GENOMIC DNA]</scope>
    <source>
        <strain evidence="2 3">Marx 270</strain>
    </source>
</reference>
<feature type="region of interest" description="Disordered" evidence="1">
    <location>
        <begin position="1"/>
        <end position="26"/>
    </location>
</feature>
<feature type="compositionally biased region" description="Basic and acidic residues" evidence="1">
    <location>
        <begin position="280"/>
        <end position="294"/>
    </location>
</feature>
<evidence type="ECO:0000313" key="2">
    <source>
        <dbReference type="EMBL" id="KIN95850.1"/>
    </source>
</evidence>
<accession>A0A0C3NJN3</accession>
<dbReference type="Proteomes" id="UP000054217">
    <property type="component" value="Unassembled WGS sequence"/>
</dbReference>
<feature type="region of interest" description="Disordered" evidence="1">
    <location>
        <begin position="260"/>
        <end position="294"/>
    </location>
</feature>
<evidence type="ECO:0000256" key="1">
    <source>
        <dbReference type="SAM" id="MobiDB-lite"/>
    </source>
</evidence>
<organism evidence="2 3">
    <name type="scientific">Pisolithus tinctorius Marx 270</name>
    <dbReference type="NCBI Taxonomy" id="870435"/>
    <lineage>
        <taxon>Eukaryota</taxon>
        <taxon>Fungi</taxon>
        <taxon>Dikarya</taxon>
        <taxon>Basidiomycota</taxon>
        <taxon>Agaricomycotina</taxon>
        <taxon>Agaricomycetes</taxon>
        <taxon>Agaricomycetidae</taxon>
        <taxon>Boletales</taxon>
        <taxon>Sclerodermatineae</taxon>
        <taxon>Pisolithaceae</taxon>
        <taxon>Pisolithus</taxon>
    </lineage>
</organism>
<sequence>MATGVSLQESYLRGRGNERSGLGVPAVSRNMHQLTNDPFRSKIPLEFEAKRLEEHLKPTRVEVEELETLAGGLEAERLVCKEVIDSHREPQHMNHVESKPPDEVLRIEMLKHAARVDDLALEVFHSSAVPAIYILFENPSRESMRALSIRTCRGSPAMLTKRSHVTALRVVAACTQVLHTDASSITGQLRKIAATEGYEEWGEQRTTREVLQLRAMATAAKATMAATRATAMTTTTTLLSADQRLGEMGRTVLWKQGAMSTGSELDSSKGNRIFTTDNNCDTKNDNDDYAERRY</sequence>
<dbReference type="InParanoid" id="A0A0C3NJN3"/>
<proteinExistence type="predicted"/>
<reference evidence="3" key="2">
    <citation type="submission" date="2015-01" db="EMBL/GenBank/DDBJ databases">
        <title>Evolutionary Origins and Diversification of the Mycorrhizal Mutualists.</title>
        <authorList>
            <consortium name="DOE Joint Genome Institute"/>
            <consortium name="Mycorrhizal Genomics Consortium"/>
            <person name="Kohler A."/>
            <person name="Kuo A."/>
            <person name="Nagy L.G."/>
            <person name="Floudas D."/>
            <person name="Copeland A."/>
            <person name="Barry K.W."/>
            <person name="Cichocki N."/>
            <person name="Veneault-Fourrey C."/>
            <person name="LaButti K."/>
            <person name="Lindquist E.A."/>
            <person name="Lipzen A."/>
            <person name="Lundell T."/>
            <person name="Morin E."/>
            <person name="Murat C."/>
            <person name="Riley R."/>
            <person name="Ohm R."/>
            <person name="Sun H."/>
            <person name="Tunlid A."/>
            <person name="Henrissat B."/>
            <person name="Grigoriev I.V."/>
            <person name="Hibbett D.S."/>
            <person name="Martin F."/>
        </authorList>
    </citation>
    <scope>NUCLEOTIDE SEQUENCE [LARGE SCALE GENOMIC DNA]</scope>
    <source>
        <strain evidence="3">Marx 270</strain>
    </source>
</reference>
<keyword evidence="3" id="KW-1185">Reference proteome</keyword>